<feature type="compositionally biased region" description="Basic and acidic residues" evidence="9">
    <location>
        <begin position="10"/>
        <end position="19"/>
    </location>
</feature>
<evidence type="ECO:0008006" key="13">
    <source>
        <dbReference type="Google" id="ProtNLM"/>
    </source>
</evidence>
<feature type="transmembrane region" description="Helical" evidence="10">
    <location>
        <begin position="307"/>
        <end position="330"/>
    </location>
</feature>
<feature type="transmembrane region" description="Helical" evidence="10">
    <location>
        <begin position="206"/>
        <end position="230"/>
    </location>
</feature>
<feature type="transmembrane region" description="Helical" evidence="10">
    <location>
        <begin position="391"/>
        <end position="413"/>
    </location>
</feature>
<dbReference type="GO" id="GO:0000329">
    <property type="term" value="C:fungal-type vacuole membrane"/>
    <property type="evidence" value="ECO:0007669"/>
    <property type="project" value="TreeGrafter"/>
</dbReference>
<dbReference type="AlphaFoldDB" id="A0A420YEG1"/>
<dbReference type="PIRSF" id="PIRSF002744">
    <property type="entry name" value="Pur-cyt_permease"/>
    <property type="match status" value="1"/>
</dbReference>
<keyword evidence="7 8" id="KW-0472">Membrane</keyword>
<proteinExistence type="inferred from homology"/>
<evidence type="ECO:0000256" key="10">
    <source>
        <dbReference type="SAM" id="Phobius"/>
    </source>
</evidence>
<evidence type="ECO:0000256" key="4">
    <source>
        <dbReference type="ARBA" id="ARBA00022553"/>
    </source>
</evidence>
<feature type="transmembrane region" description="Helical" evidence="10">
    <location>
        <begin position="361"/>
        <end position="379"/>
    </location>
</feature>
<keyword evidence="6 10" id="KW-1133">Transmembrane helix</keyword>
<dbReference type="GO" id="GO:0015851">
    <property type="term" value="P:nucleobase transport"/>
    <property type="evidence" value="ECO:0007669"/>
    <property type="project" value="UniProtKB-ARBA"/>
</dbReference>
<evidence type="ECO:0000256" key="1">
    <source>
        <dbReference type="ARBA" id="ARBA00004141"/>
    </source>
</evidence>
<evidence type="ECO:0000313" key="12">
    <source>
        <dbReference type="Proteomes" id="UP000275385"/>
    </source>
</evidence>
<feature type="transmembrane region" description="Helical" evidence="10">
    <location>
        <begin position="506"/>
        <end position="528"/>
    </location>
</feature>
<dbReference type="PANTHER" id="PTHR31806:SF8">
    <property type="entry name" value="TRANSPORTER, PUTATIVE (AFU_ORTHOLOGUE AFUA_2G03000)-RELATED"/>
    <property type="match status" value="1"/>
</dbReference>
<feature type="region of interest" description="Disordered" evidence="9">
    <location>
        <begin position="1"/>
        <end position="54"/>
    </location>
</feature>
<feature type="transmembrane region" description="Helical" evidence="10">
    <location>
        <begin position="425"/>
        <end position="445"/>
    </location>
</feature>
<dbReference type="PANTHER" id="PTHR31806">
    <property type="entry name" value="PURINE-CYTOSINE PERMEASE FCY2-RELATED"/>
    <property type="match status" value="1"/>
</dbReference>
<keyword evidence="12" id="KW-1185">Reference proteome</keyword>
<feature type="transmembrane region" description="Helical" evidence="10">
    <location>
        <begin position="276"/>
        <end position="298"/>
    </location>
</feature>
<comment type="similarity">
    <text evidence="2 8">Belongs to the purine-cytosine permease (2.A.39) family.</text>
</comment>
<evidence type="ECO:0000256" key="7">
    <source>
        <dbReference type="ARBA" id="ARBA00023136"/>
    </source>
</evidence>
<organism evidence="11 12">
    <name type="scientific">Coniochaeta pulveracea</name>
    <dbReference type="NCBI Taxonomy" id="177199"/>
    <lineage>
        <taxon>Eukaryota</taxon>
        <taxon>Fungi</taxon>
        <taxon>Dikarya</taxon>
        <taxon>Ascomycota</taxon>
        <taxon>Pezizomycotina</taxon>
        <taxon>Sordariomycetes</taxon>
        <taxon>Sordariomycetidae</taxon>
        <taxon>Coniochaetales</taxon>
        <taxon>Coniochaetaceae</taxon>
        <taxon>Coniochaeta</taxon>
    </lineage>
</organism>
<dbReference type="InterPro" id="IPR026030">
    <property type="entry name" value="Pur-cyt_permease_Fcy2/21/22"/>
</dbReference>
<keyword evidence="5 10" id="KW-0812">Transmembrane</keyword>
<dbReference type="Proteomes" id="UP000275385">
    <property type="component" value="Unassembled WGS sequence"/>
</dbReference>
<evidence type="ECO:0000256" key="6">
    <source>
        <dbReference type="ARBA" id="ARBA00022989"/>
    </source>
</evidence>
<accession>A0A420YEG1</accession>
<reference evidence="11 12" key="1">
    <citation type="submission" date="2018-08" db="EMBL/GenBank/DDBJ databases">
        <title>Draft genome of the lignicolous fungus Coniochaeta pulveracea.</title>
        <authorList>
            <person name="Borstlap C.J."/>
            <person name="De Witt R.N."/>
            <person name="Botha A."/>
            <person name="Volschenk H."/>
        </authorList>
    </citation>
    <scope>NUCLEOTIDE SEQUENCE [LARGE SCALE GENOMIC DNA]</scope>
    <source>
        <strain evidence="11 12">CAB683</strain>
    </source>
</reference>
<dbReference type="GO" id="GO:0005886">
    <property type="term" value="C:plasma membrane"/>
    <property type="evidence" value="ECO:0007669"/>
    <property type="project" value="TreeGrafter"/>
</dbReference>
<name>A0A420YEG1_9PEZI</name>
<evidence type="ECO:0000256" key="8">
    <source>
        <dbReference type="PIRNR" id="PIRNR002744"/>
    </source>
</evidence>
<evidence type="ECO:0000256" key="3">
    <source>
        <dbReference type="ARBA" id="ARBA00022448"/>
    </source>
</evidence>
<dbReference type="EMBL" id="QVQW01000015">
    <property type="protein sequence ID" value="RKU46319.1"/>
    <property type="molecule type" value="Genomic_DNA"/>
</dbReference>
<dbReference type="OrthoDB" id="2116389at2759"/>
<evidence type="ECO:0000256" key="9">
    <source>
        <dbReference type="SAM" id="MobiDB-lite"/>
    </source>
</evidence>
<comment type="caution">
    <text evidence="11">The sequence shown here is derived from an EMBL/GenBank/DDBJ whole genome shotgun (WGS) entry which is preliminary data.</text>
</comment>
<feature type="transmembrane region" description="Helical" evidence="10">
    <location>
        <begin position="131"/>
        <end position="154"/>
    </location>
</feature>
<keyword evidence="3 8" id="KW-0813">Transport</keyword>
<sequence>MQDSILDTTDPTRPDDTVMEKAQAGKHHASEPSQTESVVCSSSPDLERGTMEESVSPGNGLLGYMLRLEIALGFEVRGIDRVPEALRERRTVFADYLQMSVIWFSSNITANNLLLGLLGPLLFEVGLVDGMILGAFGAMLGAMCAGYTSTFGPLSGCRTMVASRYTMGWWPNKICVLLNLVIELGYGLIDALMAGQILSAVNGSGMSVVVGVIIASVIVLIVCCFGIKVFHIYERYAFIPQLVVLFVLIGVSGPYWFVDSPTVGDAPVRHADRMSFFFLCVSGSLAWAPSGADFYVYFPANAQRWKVFLSTTMGLGLSCAMTYMIGVGIASGALQQASWNDAYEVSIGSLLVETYKPLGNFGDFCVVVVALGLIGNNVPTIYSAGLNFQMLGGWCAAIPRVIWTLVAVIIYTVCACVGRNKLFDIFESFLALIGYWAIMWVTILLEEEFLFRRTNGHARWYDWSAWNDRSKMPLGLAAFTAFCIGWVGAVLGMYQTYFTGPLAKTVGYGIDMGIPVSCSWAAVLYPGLRWAELKYFGR</sequence>
<dbReference type="GO" id="GO:0022857">
    <property type="term" value="F:transmembrane transporter activity"/>
    <property type="evidence" value="ECO:0007669"/>
    <property type="project" value="InterPro"/>
</dbReference>
<evidence type="ECO:0000256" key="2">
    <source>
        <dbReference type="ARBA" id="ARBA00008974"/>
    </source>
</evidence>
<gene>
    <name evidence="11" type="ORF">DL546_008151</name>
</gene>
<comment type="subcellular location">
    <subcellularLocation>
        <location evidence="1">Membrane</location>
        <topology evidence="1">Multi-pass membrane protein</topology>
    </subcellularLocation>
</comment>
<evidence type="ECO:0000313" key="11">
    <source>
        <dbReference type="EMBL" id="RKU46319.1"/>
    </source>
</evidence>
<dbReference type="InterPro" id="IPR001248">
    <property type="entry name" value="Pur-cyt_permease"/>
</dbReference>
<feature type="transmembrane region" description="Helical" evidence="10">
    <location>
        <begin position="474"/>
        <end position="494"/>
    </location>
</feature>
<dbReference type="FunFam" id="1.10.4160.10:FF:000002">
    <property type="entry name" value="Purine-cytosine permease fcyB"/>
    <property type="match status" value="1"/>
</dbReference>
<dbReference type="STRING" id="177199.A0A420YEG1"/>
<dbReference type="Pfam" id="PF02133">
    <property type="entry name" value="Transp_cyt_pur"/>
    <property type="match status" value="1"/>
</dbReference>
<evidence type="ECO:0000256" key="5">
    <source>
        <dbReference type="ARBA" id="ARBA00022692"/>
    </source>
</evidence>
<dbReference type="Gene3D" id="1.10.4160.10">
    <property type="entry name" value="Hydantoin permease"/>
    <property type="match status" value="1"/>
</dbReference>
<protein>
    <recommendedName>
        <fullName evidence="13">Purine-cytosine permease</fullName>
    </recommendedName>
</protein>
<feature type="transmembrane region" description="Helical" evidence="10">
    <location>
        <begin position="174"/>
        <end position="194"/>
    </location>
</feature>
<feature type="transmembrane region" description="Helical" evidence="10">
    <location>
        <begin position="237"/>
        <end position="256"/>
    </location>
</feature>
<feature type="compositionally biased region" description="Polar residues" evidence="9">
    <location>
        <begin position="31"/>
        <end position="44"/>
    </location>
</feature>
<feature type="transmembrane region" description="Helical" evidence="10">
    <location>
        <begin position="96"/>
        <end position="119"/>
    </location>
</feature>
<keyword evidence="4" id="KW-0597">Phosphoprotein</keyword>